<dbReference type="EMBL" id="CAJVPM010015061">
    <property type="protein sequence ID" value="CAG8605262.1"/>
    <property type="molecule type" value="Genomic_DNA"/>
</dbReference>
<protein>
    <submittedName>
        <fullName evidence="1">10539_t:CDS:1</fullName>
    </submittedName>
</protein>
<feature type="non-terminal residue" evidence="1">
    <location>
        <position position="483"/>
    </location>
</feature>
<name>A0ACA9MQC8_9GLOM</name>
<comment type="caution">
    <text evidence="1">The sequence shown here is derived from an EMBL/GenBank/DDBJ whole genome shotgun (WGS) entry which is preliminary data.</text>
</comment>
<sequence length="483" mass="55945">SSDDPELIPRKYLFGNPNKACPKISYDGKYLGFIAPSEGIMNVYISHDPYDLSKAKPITSDKSHGVREYWWTYNNRILYLIDKDGDEDYKIYSVNIDTTDEICLTPFNNVQSKPIRLSPKHPHDAIIKINKPDPTAYSLYRFNHKTQNITLIEENSQSFNEYFIDDSLRVRYAIKEVGINGKEIYVKDENTSENPDKWKLIISYNLDDAKSSDIISLDNEGSIYLLDSQDCEFNSIYKLDINDKEPKLHSISKPSDQKADINKILLHPVTKKPLAYSVTHLRDSWYPIDEKIMCDLDILKNFNEGELELNIISQSLDNLIWTISYESGNKPPKYYLYNRNDQTFHHLFDARPELKKYELGQVFPLIIKSRDNLDLVCYLTLPARKYDPLTKYRPKKPLPLILHVHGGPWNRDYYCFKADSQLFANRGYAVLNVNYRSSTGLGKSFIRAGIGEWGKKMNDDLIDVVKWAICKKIAIKEKVAIYG</sequence>
<organism evidence="1 2">
    <name type="scientific">Scutellospora calospora</name>
    <dbReference type="NCBI Taxonomy" id="85575"/>
    <lineage>
        <taxon>Eukaryota</taxon>
        <taxon>Fungi</taxon>
        <taxon>Fungi incertae sedis</taxon>
        <taxon>Mucoromycota</taxon>
        <taxon>Glomeromycotina</taxon>
        <taxon>Glomeromycetes</taxon>
        <taxon>Diversisporales</taxon>
        <taxon>Gigasporaceae</taxon>
        <taxon>Scutellospora</taxon>
    </lineage>
</organism>
<dbReference type="Proteomes" id="UP000789860">
    <property type="component" value="Unassembled WGS sequence"/>
</dbReference>
<keyword evidence="2" id="KW-1185">Reference proteome</keyword>
<evidence type="ECO:0000313" key="1">
    <source>
        <dbReference type="EMBL" id="CAG8605262.1"/>
    </source>
</evidence>
<proteinExistence type="predicted"/>
<reference evidence="1" key="1">
    <citation type="submission" date="2021-06" db="EMBL/GenBank/DDBJ databases">
        <authorList>
            <person name="Kallberg Y."/>
            <person name="Tangrot J."/>
            <person name="Rosling A."/>
        </authorList>
    </citation>
    <scope>NUCLEOTIDE SEQUENCE</scope>
    <source>
        <strain evidence="1">AU212A</strain>
    </source>
</reference>
<accession>A0ACA9MQC8</accession>
<gene>
    <name evidence="1" type="ORF">SCALOS_LOCUS7073</name>
</gene>
<evidence type="ECO:0000313" key="2">
    <source>
        <dbReference type="Proteomes" id="UP000789860"/>
    </source>
</evidence>
<feature type="non-terminal residue" evidence="1">
    <location>
        <position position="1"/>
    </location>
</feature>